<dbReference type="Pfam" id="PF00697">
    <property type="entry name" value="PRAI"/>
    <property type="match status" value="1"/>
</dbReference>
<proteinExistence type="inferred from homology"/>
<evidence type="ECO:0000313" key="12">
    <source>
        <dbReference type="Proteomes" id="UP000178943"/>
    </source>
</evidence>
<gene>
    <name evidence="9" type="primary">trpF</name>
    <name evidence="11" type="ORF">A2Y62_05770</name>
</gene>
<evidence type="ECO:0000256" key="3">
    <source>
        <dbReference type="ARBA" id="ARBA00012572"/>
    </source>
</evidence>
<evidence type="ECO:0000256" key="6">
    <source>
        <dbReference type="ARBA" id="ARBA00022822"/>
    </source>
</evidence>
<keyword evidence="8 9" id="KW-0413">Isomerase</keyword>
<dbReference type="STRING" id="1817863.A2Y62_05770"/>
<reference evidence="11 12" key="1">
    <citation type="journal article" date="2016" name="Nat. Commun.">
        <title>Thousands of microbial genomes shed light on interconnected biogeochemical processes in an aquifer system.</title>
        <authorList>
            <person name="Anantharaman K."/>
            <person name="Brown C.T."/>
            <person name="Hug L.A."/>
            <person name="Sharon I."/>
            <person name="Castelle C.J."/>
            <person name="Probst A.J."/>
            <person name="Thomas B.C."/>
            <person name="Singh A."/>
            <person name="Wilkins M.J."/>
            <person name="Karaoz U."/>
            <person name="Brodie E.L."/>
            <person name="Williams K.H."/>
            <person name="Hubbard S.S."/>
            <person name="Banfield J.F."/>
        </authorList>
    </citation>
    <scope>NUCLEOTIDE SEQUENCE [LARGE SCALE GENOMIC DNA]</scope>
</reference>
<sequence length="199" mass="22154">MSPFIKICGITNENDAMQCVHLGVHFLGFIFAQSPRRVSAEIAADIISKLPNKVKTVAVFKNNPIDYVLGILQQCKFDLVQLHGNEGIGYINLLKKPIIKGFDMHEEDIAAKVSKYRGAIPLLDLPKETEAEIPFDIAVRIANRQPIMIAGKITIDNINEVIKKIKPMTVDICSGVEKEPGIKDHDLLEKMMTAIRSFS</sequence>
<dbReference type="SUPFAM" id="SSF51366">
    <property type="entry name" value="Ribulose-phoshate binding barrel"/>
    <property type="match status" value="1"/>
</dbReference>
<dbReference type="GO" id="GO:0000162">
    <property type="term" value="P:L-tryptophan biosynthetic process"/>
    <property type="evidence" value="ECO:0007669"/>
    <property type="project" value="UniProtKB-UniRule"/>
</dbReference>
<dbReference type="HAMAP" id="MF_00135">
    <property type="entry name" value="PRAI"/>
    <property type="match status" value="1"/>
</dbReference>
<evidence type="ECO:0000256" key="1">
    <source>
        <dbReference type="ARBA" id="ARBA00001164"/>
    </source>
</evidence>
<keyword evidence="5 9" id="KW-0028">Amino-acid biosynthesis</keyword>
<evidence type="ECO:0000313" key="11">
    <source>
        <dbReference type="EMBL" id="OGF61381.1"/>
    </source>
</evidence>
<feature type="domain" description="N-(5'phosphoribosyl) anthranilate isomerase (PRAI)" evidence="10">
    <location>
        <begin position="5"/>
        <end position="192"/>
    </location>
</feature>
<evidence type="ECO:0000259" key="10">
    <source>
        <dbReference type="Pfam" id="PF00697"/>
    </source>
</evidence>
<dbReference type="InterPro" id="IPR001240">
    <property type="entry name" value="PRAI_dom"/>
</dbReference>
<comment type="similarity">
    <text evidence="9">Belongs to the TrpF family.</text>
</comment>
<organism evidence="11 12">
    <name type="scientific">Candidatus Fischerbacteria bacterium RBG_13_37_8</name>
    <dbReference type="NCBI Taxonomy" id="1817863"/>
    <lineage>
        <taxon>Bacteria</taxon>
        <taxon>Candidatus Fischeribacteriota</taxon>
    </lineage>
</organism>
<protein>
    <recommendedName>
        <fullName evidence="4 9">N-(5'-phosphoribosyl)anthranilate isomerase</fullName>
        <shortName evidence="9">PRAI</shortName>
        <ecNumber evidence="3 9">5.3.1.24</ecNumber>
    </recommendedName>
</protein>
<keyword evidence="7 9" id="KW-0057">Aromatic amino acid biosynthesis</keyword>
<evidence type="ECO:0000256" key="4">
    <source>
        <dbReference type="ARBA" id="ARBA00022272"/>
    </source>
</evidence>
<dbReference type="InterPro" id="IPR011060">
    <property type="entry name" value="RibuloseP-bd_barrel"/>
</dbReference>
<dbReference type="PANTHER" id="PTHR42894:SF1">
    <property type="entry name" value="N-(5'-PHOSPHORIBOSYL)ANTHRANILATE ISOMERASE"/>
    <property type="match status" value="1"/>
</dbReference>
<accession>A0A1F5VEM6</accession>
<comment type="catalytic activity">
    <reaction evidence="1 9">
        <text>N-(5-phospho-beta-D-ribosyl)anthranilate = 1-(2-carboxyphenylamino)-1-deoxy-D-ribulose 5-phosphate</text>
        <dbReference type="Rhea" id="RHEA:21540"/>
        <dbReference type="ChEBI" id="CHEBI:18277"/>
        <dbReference type="ChEBI" id="CHEBI:58613"/>
        <dbReference type="EC" id="5.3.1.24"/>
    </reaction>
</comment>
<keyword evidence="6 9" id="KW-0822">Tryptophan biosynthesis</keyword>
<comment type="caution">
    <text evidence="11">The sequence shown here is derived from an EMBL/GenBank/DDBJ whole genome shotgun (WGS) entry which is preliminary data.</text>
</comment>
<evidence type="ECO:0000256" key="5">
    <source>
        <dbReference type="ARBA" id="ARBA00022605"/>
    </source>
</evidence>
<evidence type="ECO:0000256" key="7">
    <source>
        <dbReference type="ARBA" id="ARBA00023141"/>
    </source>
</evidence>
<dbReference type="EC" id="5.3.1.24" evidence="3 9"/>
<dbReference type="AlphaFoldDB" id="A0A1F5VEM6"/>
<dbReference type="UniPathway" id="UPA00035">
    <property type="reaction ID" value="UER00042"/>
</dbReference>
<evidence type="ECO:0000256" key="9">
    <source>
        <dbReference type="HAMAP-Rule" id="MF_00135"/>
    </source>
</evidence>
<name>A0A1F5VEM6_9BACT</name>
<dbReference type="Proteomes" id="UP000178943">
    <property type="component" value="Unassembled WGS sequence"/>
</dbReference>
<evidence type="ECO:0000256" key="2">
    <source>
        <dbReference type="ARBA" id="ARBA00004664"/>
    </source>
</evidence>
<dbReference type="Gene3D" id="3.20.20.70">
    <property type="entry name" value="Aldolase class I"/>
    <property type="match status" value="1"/>
</dbReference>
<dbReference type="EMBL" id="MFGW01000197">
    <property type="protein sequence ID" value="OGF61381.1"/>
    <property type="molecule type" value="Genomic_DNA"/>
</dbReference>
<comment type="pathway">
    <text evidence="2 9">Amino-acid biosynthesis; L-tryptophan biosynthesis; L-tryptophan from chorismate: step 3/5.</text>
</comment>
<dbReference type="PANTHER" id="PTHR42894">
    <property type="entry name" value="N-(5'-PHOSPHORIBOSYL)ANTHRANILATE ISOMERASE"/>
    <property type="match status" value="1"/>
</dbReference>
<dbReference type="InterPro" id="IPR013785">
    <property type="entry name" value="Aldolase_TIM"/>
</dbReference>
<evidence type="ECO:0000256" key="8">
    <source>
        <dbReference type="ARBA" id="ARBA00023235"/>
    </source>
</evidence>
<dbReference type="CDD" id="cd00405">
    <property type="entry name" value="PRAI"/>
    <property type="match status" value="1"/>
</dbReference>
<dbReference type="GO" id="GO:0004640">
    <property type="term" value="F:phosphoribosylanthranilate isomerase activity"/>
    <property type="evidence" value="ECO:0007669"/>
    <property type="project" value="UniProtKB-UniRule"/>
</dbReference>
<dbReference type="InterPro" id="IPR044643">
    <property type="entry name" value="TrpF_fam"/>
</dbReference>